<dbReference type="Gene3D" id="1.10.443.10">
    <property type="entry name" value="Intergrase catalytic core"/>
    <property type="match status" value="1"/>
</dbReference>
<protein>
    <recommendedName>
        <fullName evidence="5">Tyr recombinase domain-containing protein</fullName>
    </recommendedName>
</protein>
<accession>A0ABW6T3M5</accession>
<dbReference type="Proteomes" id="UP001602013">
    <property type="component" value="Unassembled WGS sequence"/>
</dbReference>
<dbReference type="RefSeq" id="WP_387418036.1">
    <property type="nucleotide sequence ID" value="NZ_JBIASD010000057.1"/>
</dbReference>
<evidence type="ECO:0000256" key="2">
    <source>
        <dbReference type="SAM" id="MobiDB-lite"/>
    </source>
</evidence>
<keyword evidence="4" id="KW-1185">Reference proteome</keyword>
<gene>
    <name evidence="3" type="ORF">ACFYXI_40515</name>
</gene>
<reference evidence="3 4" key="1">
    <citation type="submission" date="2024-10" db="EMBL/GenBank/DDBJ databases">
        <title>The Natural Products Discovery Center: Release of the First 8490 Sequenced Strains for Exploring Actinobacteria Biosynthetic Diversity.</title>
        <authorList>
            <person name="Kalkreuter E."/>
            <person name="Kautsar S.A."/>
            <person name="Yang D."/>
            <person name="Bader C.D."/>
            <person name="Teijaro C.N."/>
            <person name="Fluegel L."/>
            <person name="Davis C.M."/>
            <person name="Simpson J.R."/>
            <person name="Lauterbach L."/>
            <person name="Steele A.D."/>
            <person name="Gui C."/>
            <person name="Meng S."/>
            <person name="Li G."/>
            <person name="Viehrig K."/>
            <person name="Ye F."/>
            <person name="Su P."/>
            <person name="Kiefer A.F."/>
            <person name="Nichols A."/>
            <person name="Cepeda A.J."/>
            <person name="Yan W."/>
            <person name="Fan B."/>
            <person name="Jiang Y."/>
            <person name="Adhikari A."/>
            <person name="Zheng C.-J."/>
            <person name="Schuster L."/>
            <person name="Cowan T.M."/>
            <person name="Smanski M.J."/>
            <person name="Chevrette M.G."/>
            <person name="De Carvalho L.P.S."/>
            <person name="Shen B."/>
        </authorList>
    </citation>
    <scope>NUCLEOTIDE SEQUENCE [LARGE SCALE GENOMIC DNA]</scope>
    <source>
        <strain evidence="3 4">NPDC002173</strain>
    </source>
</reference>
<keyword evidence="1" id="KW-0233">DNA recombination</keyword>
<dbReference type="EMBL" id="JBIASD010000057">
    <property type="protein sequence ID" value="MFF3671885.1"/>
    <property type="molecule type" value="Genomic_DNA"/>
</dbReference>
<evidence type="ECO:0008006" key="5">
    <source>
        <dbReference type="Google" id="ProtNLM"/>
    </source>
</evidence>
<dbReference type="InterPro" id="IPR011010">
    <property type="entry name" value="DNA_brk_join_enz"/>
</dbReference>
<feature type="region of interest" description="Disordered" evidence="2">
    <location>
        <begin position="1"/>
        <end position="20"/>
    </location>
</feature>
<dbReference type="SUPFAM" id="SSF56349">
    <property type="entry name" value="DNA breaking-rejoining enzymes"/>
    <property type="match status" value="1"/>
</dbReference>
<proteinExistence type="predicted"/>
<evidence type="ECO:0000313" key="3">
    <source>
        <dbReference type="EMBL" id="MFF3671885.1"/>
    </source>
</evidence>
<evidence type="ECO:0000313" key="4">
    <source>
        <dbReference type="Proteomes" id="UP001602013"/>
    </source>
</evidence>
<evidence type="ECO:0000256" key="1">
    <source>
        <dbReference type="ARBA" id="ARBA00023172"/>
    </source>
</evidence>
<feature type="compositionally biased region" description="Low complexity" evidence="2">
    <location>
        <begin position="8"/>
        <end position="20"/>
    </location>
</feature>
<sequence length="202" mass="22127">MPEHQTHPTLPAATPQARRAAPLAQNERLSLLGRLLTDDSLPLRSRVAAVIVLLYAQPCSRVVRLTIDDVLHDNDQVLLRLGEPASPVPAPFAELLLSWIDNRDNMNTATNRDSRWLFPGRRASQPLNPNSLSGLLNDLGIPTTAARTAAIRQQVLDVPAPVVADALGYHDKTTTRLLNETGGAWSRYAPGEHGKSLPRQQH</sequence>
<comment type="caution">
    <text evidence="3">The sequence shown here is derived from an EMBL/GenBank/DDBJ whole genome shotgun (WGS) entry which is preliminary data.</text>
</comment>
<dbReference type="InterPro" id="IPR013762">
    <property type="entry name" value="Integrase-like_cat_sf"/>
</dbReference>
<organism evidence="3 4">
    <name type="scientific">Microtetraspora malaysiensis</name>
    <dbReference type="NCBI Taxonomy" id="161358"/>
    <lineage>
        <taxon>Bacteria</taxon>
        <taxon>Bacillati</taxon>
        <taxon>Actinomycetota</taxon>
        <taxon>Actinomycetes</taxon>
        <taxon>Streptosporangiales</taxon>
        <taxon>Streptosporangiaceae</taxon>
        <taxon>Microtetraspora</taxon>
    </lineage>
</organism>
<name>A0ABW6T3M5_9ACTN</name>